<dbReference type="Proteomes" id="UP000184529">
    <property type="component" value="Unassembled WGS sequence"/>
</dbReference>
<evidence type="ECO:0000313" key="4">
    <source>
        <dbReference type="Proteomes" id="UP000184529"/>
    </source>
</evidence>
<dbReference type="InterPro" id="IPR003814">
    <property type="entry name" value="FmdEsu_dom"/>
</dbReference>
<evidence type="ECO:0000259" key="2">
    <source>
        <dbReference type="Pfam" id="PF07833"/>
    </source>
</evidence>
<dbReference type="STRING" id="1121432.SAMN02745219_00743"/>
<dbReference type="Gene3D" id="3.30.1330.130">
    <property type="match status" value="2"/>
</dbReference>
<feature type="domain" description="Formylmethanofuran dehydrogenase subunit E" evidence="1">
    <location>
        <begin position="267"/>
        <end position="334"/>
    </location>
</feature>
<sequence>MRKVVSAALCFVTLLAVLGGAVFFFPGGLSAMEPVKILVNGREVTFDVSPFLQEGRVLVPVSRLAEALGCGVKWDEKTNAVEVTCPAFPQGAAGEYRFWRLLAEQAAGEAFKYLERRGDLLVLTNAGYVTVGGSSTAPCLDGLIAATGCSPGRGNLLEVHTADSKPLWFFFFEKKSGQGVFVEVDGAKAAGFVASGSDPNAVDSNPAQFFKKVVAENVSAEKLLANPGDWNQKVQMKVFSGLEFNIVTIANLAAKGAQPGLVKAALFHDHLCPGVTSGYLLANYLKKEFPLRSPDESYYVLAVPPWCKDDALQVVLNTTPGKSGMAVIPVNASARENLKPEAKNLAGIYFRYDSKAKKGDGVVLAFDFAKAQSLSGIDMNKGFPWETRLKSDLWYLDYLDKPELFINVIKKFELKPGEVPDDYAQPGANPLARLDLLQ</sequence>
<dbReference type="Pfam" id="PF07833">
    <property type="entry name" value="Cu_amine_oxidN1"/>
    <property type="match status" value="1"/>
</dbReference>
<evidence type="ECO:0000259" key="1">
    <source>
        <dbReference type="Pfam" id="PF02663"/>
    </source>
</evidence>
<accession>A0A1M6CSE8</accession>
<gene>
    <name evidence="3" type="ORF">SAMN02745219_00743</name>
</gene>
<dbReference type="SUPFAM" id="SSF143555">
    <property type="entry name" value="FwdE-like"/>
    <property type="match status" value="2"/>
</dbReference>
<dbReference type="Gene3D" id="3.30.457.10">
    <property type="entry name" value="Copper amine oxidase-like, N-terminal domain"/>
    <property type="match status" value="1"/>
</dbReference>
<dbReference type="EMBL" id="FQZM01000008">
    <property type="protein sequence ID" value="SHI63947.1"/>
    <property type="molecule type" value="Genomic_DNA"/>
</dbReference>
<dbReference type="RefSeq" id="WP_072867421.1">
    <property type="nucleotide sequence ID" value="NZ_FQZM01000008.1"/>
</dbReference>
<dbReference type="AlphaFoldDB" id="A0A1M6CSE8"/>
<keyword evidence="4" id="KW-1185">Reference proteome</keyword>
<dbReference type="InterPro" id="IPR012854">
    <property type="entry name" value="Cu_amine_oxidase-like_N"/>
</dbReference>
<protein>
    <submittedName>
        <fullName evidence="3">Copper amine oxidase N-terminal domain-containing protein</fullName>
    </submittedName>
</protein>
<evidence type="ECO:0000313" key="3">
    <source>
        <dbReference type="EMBL" id="SHI63947.1"/>
    </source>
</evidence>
<proteinExistence type="predicted"/>
<dbReference type="OrthoDB" id="5417016at2"/>
<organism evidence="3 4">
    <name type="scientific">Desulfofundulus thermosubterraneus DSM 16057</name>
    <dbReference type="NCBI Taxonomy" id="1121432"/>
    <lineage>
        <taxon>Bacteria</taxon>
        <taxon>Bacillati</taxon>
        <taxon>Bacillota</taxon>
        <taxon>Clostridia</taxon>
        <taxon>Eubacteriales</taxon>
        <taxon>Peptococcaceae</taxon>
        <taxon>Desulfofundulus</taxon>
    </lineage>
</organism>
<dbReference type="Pfam" id="PF02663">
    <property type="entry name" value="FmdE"/>
    <property type="match status" value="1"/>
</dbReference>
<reference evidence="4" key="1">
    <citation type="submission" date="2016-11" db="EMBL/GenBank/DDBJ databases">
        <authorList>
            <person name="Varghese N."/>
            <person name="Submissions S."/>
        </authorList>
    </citation>
    <scope>NUCLEOTIDE SEQUENCE [LARGE SCALE GENOMIC DNA]</scope>
    <source>
        <strain evidence="4">DSM 16057</strain>
    </source>
</reference>
<name>A0A1M6CSE8_9FIRM</name>
<dbReference type="SUPFAM" id="SSF55383">
    <property type="entry name" value="Copper amine oxidase, domain N"/>
    <property type="match status" value="1"/>
</dbReference>
<dbReference type="InterPro" id="IPR036582">
    <property type="entry name" value="Mao_N_sf"/>
</dbReference>
<feature type="domain" description="Copper amine oxidase-like N-terminal" evidence="2">
    <location>
        <begin position="39"/>
        <end position="84"/>
    </location>
</feature>